<evidence type="ECO:0000313" key="2">
    <source>
        <dbReference type="EMBL" id="ONI30045.1"/>
    </source>
</evidence>
<evidence type="ECO:0000259" key="1">
    <source>
        <dbReference type="Pfam" id="PF03478"/>
    </source>
</evidence>
<feature type="domain" description="KIB1-4 beta-propeller" evidence="1">
    <location>
        <begin position="125"/>
        <end position="338"/>
    </location>
</feature>
<dbReference type="SUPFAM" id="SSF82171">
    <property type="entry name" value="DPP6 N-terminal domain-like"/>
    <property type="match status" value="1"/>
</dbReference>
<keyword evidence="3" id="KW-1185">Reference proteome</keyword>
<organism evidence="2 3">
    <name type="scientific">Prunus persica</name>
    <name type="common">Peach</name>
    <name type="synonym">Amygdalus persica</name>
    <dbReference type="NCBI Taxonomy" id="3760"/>
    <lineage>
        <taxon>Eukaryota</taxon>
        <taxon>Viridiplantae</taxon>
        <taxon>Streptophyta</taxon>
        <taxon>Embryophyta</taxon>
        <taxon>Tracheophyta</taxon>
        <taxon>Spermatophyta</taxon>
        <taxon>Magnoliopsida</taxon>
        <taxon>eudicotyledons</taxon>
        <taxon>Gunneridae</taxon>
        <taxon>Pentapetalae</taxon>
        <taxon>rosids</taxon>
        <taxon>fabids</taxon>
        <taxon>Rosales</taxon>
        <taxon>Rosaceae</taxon>
        <taxon>Amygdaloideae</taxon>
        <taxon>Amygdaleae</taxon>
        <taxon>Prunus</taxon>
    </lineage>
</organism>
<accession>M5XJF1</accession>
<dbReference type="InterPro" id="IPR050942">
    <property type="entry name" value="F-box_BR-signaling"/>
</dbReference>
<gene>
    <name evidence="2" type="ORF">PRUPE_1G228100</name>
</gene>
<dbReference type="Gramene" id="ONI30045">
    <property type="protein sequence ID" value="ONI30045"/>
    <property type="gene ID" value="PRUPE_1G228100"/>
</dbReference>
<dbReference type="AlphaFoldDB" id="M5XJF1"/>
<dbReference type="PANTHER" id="PTHR44259:SF15">
    <property type="entry name" value="F-BOX PROTEIN KIB2-RELATED"/>
    <property type="match status" value="1"/>
</dbReference>
<proteinExistence type="predicted"/>
<evidence type="ECO:0000313" key="3">
    <source>
        <dbReference type="Proteomes" id="UP000006882"/>
    </source>
</evidence>
<sequence length="389" mass="44598">MAMACTTERRSSSTTPTPNKWTDELPADLLELIVKKLAWNFVDIIRFKAVCSSWNRAARSYTSAPYHTQLPPQYPWLKLFTQRDKQQYPWPSHDHHSWCFFSLADNNVYKMDWDTSQGFGFHDRAVSFLGSSHGWLVVRENKPPRGSSIHKVVLSSDPSRNNNFVVVHGRGGDNAAAWTDLGGYPWYGNSDIVFHNNGHLFALWIDHSIKVWDFGDTCNDNIPTKIMNFQPSMDLNVIGGGSMTKDERWFVDSMGHLLLVGRESSENDSRSGAVEFYIYKLNIAAKTWEKVECLPDCALFLGRNQPAMSLSTQELPRLKENSIYEWKLQKDCDYNFDIHVEVYNLETKLVKPYYTTRVPKSASCSPPVWIVPSAFGPIREKIVLSTWLR</sequence>
<dbReference type="SUPFAM" id="SSF81383">
    <property type="entry name" value="F-box domain"/>
    <property type="match status" value="1"/>
</dbReference>
<dbReference type="Gene3D" id="1.20.1280.50">
    <property type="match status" value="1"/>
</dbReference>
<dbReference type="HOGENOM" id="CLU_019286_1_2_1"/>
<dbReference type="EMBL" id="CM007651">
    <property type="protein sequence ID" value="ONI30045.1"/>
    <property type="molecule type" value="Genomic_DNA"/>
</dbReference>
<dbReference type="InterPro" id="IPR036047">
    <property type="entry name" value="F-box-like_dom_sf"/>
</dbReference>
<dbReference type="eggNOG" id="ENOG502S0MJ">
    <property type="taxonomic scope" value="Eukaryota"/>
</dbReference>
<dbReference type="InterPro" id="IPR005174">
    <property type="entry name" value="KIB1-4_b-propeller"/>
</dbReference>
<protein>
    <recommendedName>
        <fullName evidence="1">KIB1-4 beta-propeller domain-containing protein</fullName>
    </recommendedName>
</protein>
<dbReference type="Proteomes" id="UP000006882">
    <property type="component" value="Chromosome G1"/>
</dbReference>
<dbReference type="Pfam" id="PF03478">
    <property type="entry name" value="Beta-prop_KIB1-4"/>
    <property type="match status" value="1"/>
</dbReference>
<reference evidence="2 3" key="1">
    <citation type="journal article" date="2013" name="Nat. Genet.">
        <title>The high-quality draft genome of peach (Prunus persica) identifies unique patterns of genetic diversity, domestication and genome evolution.</title>
        <authorList>
            <consortium name="International Peach Genome Initiative"/>
            <person name="Verde I."/>
            <person name="Abbott A.G."/>
            <person name="Scalabrin S."/>
            <person name="Jung S."/>
            <person name="Shu S."/>
            <person name="Marroni F."/>
            <person name="Zhebentyayeva T."/>
            <person name="Dettori M.T."/>
            <person name="Grimwood J."/>
            <person name="Cattonaro F."/>
            <person name="Zuccolo A."/>
            <person name="Rossini L."/>
            <person name="Jenkins J."/>
            <person name="Vendramin E."/>
            <person name="Meisel L.A."/>
            <person name="Decroocq V."/>
            <person name="Sosinski B."/>
            <person name="Prochnik S."/>
            <person name="Mitros T."/>
            <person name="Policriti A."/>
            <person name="Cipriani G."/>
            <person name="Dondini L."/>
            <person name="Ficklin S."/>
            <person name="Goodstein D.M."/>
            <person name="Xuan P."/>
            <person name="Del Fabbro C."/>
            <person name="Aramini V."/>
            <person name="Copetti D."/>
            <person name="Gonzalez S."/>
            <person name="Horner D.S."/>
            <person name="Falchi R."/>
            <person name="Lucas S."/>
            <person name="Mica E."/>
            <person name="Maldonado J."/>
            <person name="Lazzari B."/>
            <person name="Bielenberg D."/>
            <person name="Pirona R."/>
            <person name="Miculan M."/>
            <person name="Barakat A."/>
            <person name="Testolin R."/>
            <person name="Stella A."/>
            <person name="Tartarini S."/>
            <person name="Tonutti P."/>
            <person name="Arus P."/>
            <person name="Orellana A."/>
            <person name="Wells C."/>
            <person name="Main D."/>
            <person name="Vizzotto G."/>
            <person name="Silva H."/>
            <person name="Salamini F."/>
            <person name="Schmutz J."/>
            <person name="Morgante M."/>
            <person name="Rokhsar D.S."/>
        </authorList>
    </citation>
    <scope>NUCLEOTIDE SEQUENCE [LARGE SCALE GENOMIC DNA]</scope>
    <source>
        <strain evidence="3">cv. Nemared</strain>
    </source>
</reference>
<dbReference type="PANTHER" id="PTHR44259">
    <property type="entry name" value="OS07G0183000 PROTEIN-RELATED"/>
    <property type="match status" value="1"/>
</dbReference>
<name>M5XJF1_PRUPE</name>